<evidence type="ECO:0000259" key="1">
    <source>
        <dbReference type="PROSITE" id="PS50846"/>
    </source>
</evidence>
<dbReference type="GO" id="GO:0046872">
    <property type="term" value="F:metal ion binding"/>
    <property type="evidence" value="ECO:0007669"/>
    <property type="project" value="InterPro"/>
</dbReference>
<protein>
    <submittedName>
        <fullName evidence="2">Heavy metal transporter</fullName>
    </submittedName>
</protein>
<dbReference type="AlphaFoldDB" id="A0A0W8IBL9"/>
<evidence type="ECO:0000313" key="3">
    <source>
        <dbReference type="Proteomes" id="UP000054837"/>
    </source>
</evidence>
<sequence length="64" mass="6506">MTCGHCATAVTNELEALEDVSSVQVDVISGGESSVHVASAKELSAEQIRAALAEAGNYALSGTR</sequence>
<feature type="domain" description="HMA" evidence="1">
    <location>
        <begin position="1"/>
        <end position="60"/>
    </location>
</feature>
<dbReference type="Pfam" id="PF00403">
    <property type="entry name" value="HMA"/>
    <property type="match status" value="1"/>
</dbReference>
<dbReference type="Gene3D" id="3.30.70.100">
    <property type="match status" value="1"/>
</dbReference>
<name>A0A0W8IBL9_9MICO</name>
<accession>A0A0W8IBL9</accession>
<dbReference type="EMBL" id="LQBL01000006">
    <property type="protein sequence ID" value="KUG57356.1"/>
    <property type="molecule type" value="Genomic_DNA"/>
</dbReference>
<proteinExistence type="predicted"/>
<dbReference type="CDD" id="cd00371">
    <property type="entry name" value="HMA"/>
    <property type="match status" value="1"/>
</dbReference>
<gene>
    <name evidence="2" type="ORF">AVL62_16170</name>
</gene>
<keyword evidence="3" id="KW-1185">Reference proteome</keyword>
<dbReference type="STRING" id="767452.AVL62_16170"/>
<dbReference type="InterPro" id="IPR036163">
    <property type="entry name" value="HMA_dom_sf"/>
</dbReference>
<organism evidence="2 3">
    <name type="scientific">Serinicoccus chungangensis</name>
    <dbReference type="NCBI Taxonomy" id="767452"/>
    <lineage>
        <taxon>Bacteria</taxon>
        <taxon>Bacillati</taxon>
        <taxon>Actinomycetota</taxon>
        <taxon>Actinomycetes</taxon>
        <taxon>Micrococcales</taxon>
        <taxon>Ornithinimicrobiaceae</taxon>
        <taxon>Serinicoccus</taxon>
    </lineage>
</organism>
<reference evidence="2 3" key="1">
    <citation type="submission" date="2015-12" db="EMBL/GenBank/DDBJ databases">
        <title>Serinicoccus chungangenesis strain CD08_5 genome sequencing and assembly.</title>
        <authorList>
            <person name="Chander A.M."/>
            <person name="Kaur G."/>
            <person name="Nair G.R."/>
            <person name="Dhawan D.K."/>
            <person name="Kochhar R.K."/>
            <person name="Mayilraj S."/>
            <person name="Bhadada S.K."/>
        </authorList>
    </citation>
    <scope>NUCLEOTIDE SEQUENCE [LARGE SCALE GENOMIC DNA]</scope>
    <source>
        <strain evidence="2 3">CD08_5</strain>
    </source>
</reference>
<dbReference type="Proteomes" id="UP000054837">
    <property type="component" value="Unassembled WGS sequence"/>
</dbReference>
<dbReference type="SUPFAM" id="SSF55008">
    <property type="entry name" value="HMA, heavy metal-associated domain"/>
    <property type="match status" value="1"/>
</dbReference>
<dbReference type="PROSITE" id="PS50846">
    <property type="entry name" value="HMA_2"/>
    <property type="match status" value="1"/>
</dbReference>
<comment type="caution">
    <text evidence="2">The sequence shown here is derived from an EMBL/GenBank/DDBJ whole genome shotgun (WGS) entry which is preliminary data.</text>
</comment>
<evidence type="ECO:0000313" key="2">
    <source>
        <dbReference type="EMBL" id="KUG57356.1"/>
    </source>
</evidence>
<dbReference type="InterPro" id="IPR006121">
    <property type="entry name" value="HMA_dom"/>
</dbReference>